<dbReference type="PANTHER" id="PTHR21015:SF22">
    <property type="entry name" value="GLYCOSYLTRANSFERASE"/>
    <property type="match status" value="1"/>
</dbReference>
<comment type="catalytic activity">
    <reaction evidence="10">
        <text>di-trans,octa-cis-undecaprenyl diphospho-N-acetyl-alpha-D-muramoyl-L-alanyl-D-glutamyl-meso-2,6-diaminopimeloyl-D-alanyl-D-alanine + UDP-N-acetyl-alpha-D-glucosamine = di-trans,octa-cis-undecaprenyl diphospho-[N-acetyl-alpha-D-glucosaminyl-(1-&gt;4)]-N-acetyl-alpha-D-muramoyl-L-alanyl-D-glutamyl-meso-2,6-diaminopimeloyl-D-alanyl-D-alanine + UDP + H(+)</text>
        <dbReference type="Rhea" id="RHEA:31227"/>
        <dbReference type="ChEBI" id="CHEBI:15378"/>
        <dbReference type="ChEBI" id="CHEBI:57705"/>
        <dbReference type="ChEBI" id="CHEBI:58223"/>
        <dbReference type="ChEBI" id="CHEBI:61387"/>
        <dbReference type="ChEBI" id="CHEBI:61388"/>
        <dbReference type="EC" id="2.4.1.227"/>
    </reaction>
</comment>
<dbReference type="EC" id="2.4.1.227" evidence="10"/>
<dbReference type="SUPFAM" id="SSF53756">
    <property type="entry name" value="UDP-Glycosyltransferase/glycogen phosphorylase"/>
    <property type="match status" value="1"/>
</dbReference>
<sequence length="368" mass="39961">MRVVLSGGGTGGHIYPAVAIARQCMEEQPDSQFLYIGTSKGLEKDIIPKEGFPFEAIEITGFRRKLSMENVKTVMRFFKGVTRSKELLKQFKPDIVIGTGGYVCGPVVYAATKLGIPTLIHEQNVIPGLTNKFLSRYVSSVAVSFKGSESNFSSARHVLYTGNPRATVVASANAQRGFATLGLPAGTPVVVIVGGSRGAKAINEAFNQMLPDLNRFKGTHFVYITGEAHYESAIAHMKQSLGTLPSNLHVLPFVYNMPEVLAATKCIVSRAGASFLAEITSLGIPSILIPSPHVTNNHQEANARWMVKENAAELILEKDLNGQSLLKAIAEIIDDPVQEDRMSQASRRLGQPDSAQLILNEMKRLVRA</sequence>
<evidence type="ECO:0000256" key="10">
    <source>
        <dbReference type="HAMAP-Rule" id="MF_00033"/>
    </source>
</evidence>
<evidence type="ECO:0000256" key="7">
    <source>
        <dbReference type="ARBA" id="ARBA00023136"/>
    </source>
</evidence>
<feature type="binding site" evidence="10">
    <location>
        <position position="196"/>
    </location>
    <ligand>
        <name>UDP-N-acetyl-alpha-D-glucosamine</name>
        <dbReference type="ChEBI" id="CHEBI:57705"/>
    </ligand>
</feature>
<feature type="binding site" evidence="10">
    <location>
        <begin position="10"/>
        <end position="12"/>
    </location>
    <ligand>
        <name>UDP-N-acetyl-alpha-D-glucosamine</name>
        <dbReference type="ChEBI" id="CHEBI:57705"/>
    </ligand>
</feature>
<keyword evidence="3 10" id="KW-0328">Glycosyltransferase</keyword>
<dbReference type="GO" id="GO:0071555">
    <property type="term" value="P:cell wall organization"/>
    <property type="evidence" value="ECO:0007669"/>
    <property type="project" value="UniProtKB-KW"/>
</dbReference>
<dbReference type="InterPro" id="IPR007235">
    <property type="entry name" value="Glyco_trans_28_C"/>
</dbReference>
<reference evidence="13 14" key="1">
    <citation type="submission" date="2015-01" db="EMBL/GenBank/DDBJ databases">
        <title>Paenibacillus swuensis/DY6/whole genome sequencing.</title>
        <authorList>
            <person name="Kim M.K."/>
            <person name="Srinivasan S."/>
            <person name="Lee J.-J."/>
        </authorList>
    </citation>
    <scope>NUCLEOTIDE SEQUENCE [LARGE SCALE GENOMIC DNA]</scope>
    <source>
        <strain evidence="13 14">DY6</strain>
    </source>
</reference>
<dbReference type="CDD" id="cd03785">
    <property type="entry name" value="GT28_MurG"/>
    <property type="match status" value="1"/>
</dbReference>
<dbReference type="Proteomes" id="UP000076927">
    <property type="component" value="Chromosome"/>
</dbReference>
<dbReference type="GO" id="GO:0008360">
    <property type="term" value="P:regulation of cell shape"/>
    <property type="evidence" value="ECO:0007669"/>
    <property type="project" value="UniProtKB-KW"/>
</dbReference>
<feature type="binding site" evidence="10">
    <location>
        <position position="299"/>
    </location>
    <ligand>
        <name>UDP-N-acetyl-alpha-D-glucosamine</name>
        <dbReference type="ChEBI" id="CHEBI:57705"/>
    </ligand>
</feature>
<dbReference type="InterPro" id="IPR004276">
    <property type="entry name" value="GlycoTrans_28_N"/>
</dbReference>
<evidence type="ECO:0000256" key="9">
    <source>
        <dbReference type="ARBA" id="ARBA00023316"/>
    </source>
</evidence>
<dbReference type="GO" id="GO:0051301">
    <property type="term" value="P:cell division"/>
    <property type="evidence" value="ECO:0007669"/>
    <property type="project" value="UniProtKB-KW"/>
</dbReference>
<keyword evidence="6 10" id="KW-0573">Peptidoglycan synthesis</keyword>
<evidence type="ECO:0000256" key="4">
    <source>
        <dbReference type="ARBA" id="ARBA00022679"/>
    </source>
</evidence>
<gene>
    <name evidence="10" type="primary">murG</name>
    <name evidence="13" type="ORF">SY83_15055</name>
</gene>
<evidence type="ECO:0000256" key="6">
    <source>
        <dbReference type="ARBA" id="ARBA00022984"/>
    </source>
</evidence>
<evidence type="ECO:0000259" key="11">
    <source>
        <dbReference type="Pfam" id="PF03033"/>
    </source>
</evidence>
<evidence type="ECO:0000259" key="12">
    <source>
        <dbReference type="Pfam" id="PF04101"/>
    </source>
</evidence>
<dbReference type="GO" id="GO:0009252">
    <property type="term" value="P:peptidoglycan biosynthetic process"/>
    <property type="evidence" value="ECO:0007669"/>
    <property type="project" value="UniProtKB-UniRule"/>
</dbReference>
<dbReference type="STRING" id="1178515.SY83_15055"/>
<evidence type="ECO:0000256" key="8">
    <source>
        <dbReference type="ARBA" id="ARBA00023306"/>
    </source>
</evidence>
<comment type="function">
    <text evidence="10">Cell wall formation. Catalyzes the transfer of a GlcNAc subunit on undecaprenyl-pyrophosphoryl-MurNAc-pentapeptide (lipid intermediate I) to form undecaprenyl-pyrophosphoryl-MurNAc-(pentapeptide)GlcNAc (lipid intermediate II).</text>
</comment>
<dbReference type="AlphaFoldDB" id="A0A172TK03"/>
<evidence type="ECO:0000256" key="3">
    <source>
        <dbReference type="ARBA" id="ARBA00022676"/>
    </source>
</evidence>
<dbReference type="UniPathway" id="UPA00219"/>
<keyword evidence="2 10" id="KW-0132">Cell division</keyword>
<dbReference type="GO" id="GO:0005886">
    <property type="term" value="C:plasma membrane"/>
    <property type="evidence" value="ECO:0007669"/>
    <property type="project" value="UniProtKB-SubCell"/>
</dbReference>
<dbReference type="RefSeq" id="WP_068607910.1">
    <property type="nucleotide sequence ID" value="NZ_CP011388.1"/>
</dbReference>
<proteinExistence type="inferred from homology"/>
<dbReference type="PATRIC" id="fig|1178515.4.peg.3026"/>
<accession>A0A172TK03</accession>
<comment type="similarity">
    <text evidence="10">Belongs to the glycosyltransferase 28 family. MurG subfamily.</text>
</comment>
<dbReference type="Pfam" id="PF03033">
    <property type="entry name" value="Glyco_transf_28"/>
    <property type="match status" value="1"/>
</dbReference>
<protein>
    <recommendedName>
        <fullName evidence="10">UDP-N-acetylglucosamine--N-acetylmuramyl-(pentapeptide) pyrophosphoryl-undecaprenol N-acetylglucosamine transferase</fullName>
        <ecNumber evidence="10">2.4.1.227</ecNumber>
    </recommendedName>
    <alternativeName>
        <fullName evidence="10">Undecaprenyl-PP-MurNAc-pentapeptide-UDPGlcNAc GlcNAc transferase</fullName>
    </alternativeName>
</protein>
<dbReference type="NCBIfam" id="TIGR01133">
    <property type="entry name" value="murG"/>
    <property type="match status" value="1"/>
</dbReference>
<feature type="domain" description="Glycosyl transferase family 28 C-terminal" evidence="12">
    <location>
        <begin position="189"/>
        <end position="356"/>
    </location>
</feature>
<comment type="pathway">
    <text evidence="10">Cell wall biogenesis; peptidoglycan biosynthesis.</text>
</comment>
<dbReference type="Pfam" id="PF04101">
    <property type="entry name" value="Glyco_tran_28_C"/>
    <property type="match status" value="1"/>
</dbReference>
<organism evidence="13 14">
    <name type="scientific">Paenibacillus swuensis</name>
    <dbReference type="NCBI Taxonomy" id="1178515"/>
    <lineage>
        <taxon>Bacteria</taxon>
        <taxon>Bacillati</taxon>
        <taxon>Bacillota</taxon>
        <taxon>Bacilli</taxon>
        <taxon>Bacillales</taxon>
        <taxon>Paenibacillaceae</taxon>
        <taxon>Paenibacillus</taxon>
    </lineage>
</organism>
<dbReference type="KEGG" id="pswu:SY83_15055"/>
<keyword evidence="4 10" id="KW-0808">Transferase</keyword>
<feature type="domain" description="Glycosyltransferase family 28 N-terminal" evidence="11">
    <location>
        <begin position="3"/>
        <end position="142"/>
    </location>
</feature>
<keyword evidence="5 10" id="KW-0133">Cell shape</keyword>
<dbReference type="EMBL" id="CP011388">
    <property type="protein sequence ID" value="ANE47371.1"/>
    <property type="molecule type" value="Genomic_DNA"/>
</dbReference>
<dbReference type="GO" id="GO:0050511">
    <property type="term" value="F:undecaprenyldiphospho-muramoylpentapeptide beta-N-acetylglucosaminyltransferase activity"/>
    <property type="evidence" value="ECO:0007669"/>
    <property type="project" value="UniProtKB-UniRule"/>
</dbReference>
<dbReference type="GO" id="GO:0051991">
    <property type="term" value="F:UDP-N-acetyl-D-glucosamine:N-acetylmuramoyl-L-alanyl-D-glutamyl-meso-2,6-diaminopimelyl-D-alanyl-D-alanine-diphosphoundecaprenol 4-beta-N-acetylglucosaminlytransferase activity"/>
    <property type="evidence" value="ECO:0007669"/>
    <property type="project" value="RHEA"/>
</dbReference>
<dbReference type="InterPro" id="IPR006009">
    <property type="entry name" value="GlcNAc_MurG"/>
</dbReference>
<comment type="caution">
    <text evidence="10">Lacks conserved residue(s) required for the propagation of feature annotation.</text>
</comment>
<keyword evidence="1 10" id="KW-1003">Cell membrane</keyword>
<keyword evidence="14" id="KW-1185">Reference proteome</keyword>
<evidence type="ECO:0000313" key="14">
    <source>
        <dbReference type="Proteomes" id="UP000076927"/>
    </source>
</evidence>
<dbReference type="Gene3D" id="3.40.50.2000">
    <property type="entry name" value="Glycogen Phosphorylase B"/>
    <property type="match status" value="2"/>
</dbReference>
<name>A0A172TK03_9BACL</name>
<keyword evidence="7 10" id="KW-0472">Membrane</keyword>
<dbReference type="GO" id="GO:0005975">
    <property type="term" value="P:carbohydrate metabolic process"/>
    <property type="evidence" value="ECO:0007669"/>
    <property type="project" value="InterPro"/>
</dbReference>
<comment type="subcellular location">
    <subcellularLocation>
        <location evidence="10">Cell membrane</location>
        <topology evidence="10">Peripheral membrane protein</topology>
        <orientation evidence="10">Cytoplasmic side</orientation>
    </subcellularLocation>
</comment>
<dbReference type="OrthoDB" id="9808936at2"/>
<evidence type="ECO:0000256" key="1">
    <source>
        <dbReference type="ARBA" id="ARBA00022475"/>
    </source>
</evidence>
<keyword evidence="9 10" id="KW-0961">Cell wall biogenesis/degradation</keyword>
<dbReference type="HAMAP" id="MF_00033">
    <property type="entry name" value="MurG"/>
    <property type="match status" value="1"/>
</dbReference>
<evidence type="ECO:0000256" key="5">
    <source>
        <dbReference type="ARBA" id="ARBA00022960"/>
    </source>
</evidence>
<evidence type="ECO:0000313" key="13">
    <source>
        <dbReference type="EMBL" id="ANE47371.1"/>
    </source>
</evidence>
<dbReference type="PANTHER" id="PTHR21015">
    <property type="entry name" value="UDP-N-ACETYLGLUCOSAMINE--N-ACETYLMURAMYL-(PENTAPEPTIDE) PYROPHOSPHORYL-UNDECAPRENOL N-ACETYLGLUCOSAMINE TRANSFERASE 1"/>
    <property type="match status" value="1"/>
</dbReference>
<feature type="binding site" evidence="10">
    <location>
        <position position="124"/>
    </location>
    <ligand>
        <name>UDP-N-acetyl-alpha-D-glucosamine</name>
        <dbReference type="ChEBI" id="CHEBI:57705"/>
    </ligand>
</feature>
<evidence type="ECO:0000256" key="2">
    <source>
        <dbReference type="ARBA" id="ARBA00022618"/>
    </source>
</evidence>
<keyword evidence="8 10" id="KW-0131">Cell cycle</keyword>